<reference evidence="1" key="1">
    <citation type="journal article" date="2015" name="Nature">
        <title>Complex archaea that bridge the gap between prokaryotes and eukaryotes.</title>
        <authorList>
            <person name="Spang A."/>
            <person name="Saw J.H."/>
            <person name="Jorgensen S.L."/>
            <person name="Zaremba-Niedzwiedzka K."/>
            <person name="Martijn J."/>
            <person name="Lind A.E."/>
            <person name="van Eijk R."/>
            <person name="Schleper C."/>
            <person name="Guy L."/>
            <person name="Ettema T.J."/>
        </authorList>
    </citation>
    <scope>NUCLEOTIDE SEQUENCE</scope>
</reference>
<comment type="caution">
    <text evidence="1">The sequence shown here is derived from an EMBL/GenBank/DDBJ whole genome shotgun (WGS) entry which is preliminary data.</text>
</comment>
<organism evidence="1">
    <name type="scientific">marine sediment metagenome</name>
    <dbReference type="NCBI Taxonomy" id="412755"/>
    <lineage>
        <taxon>unclassified sequences</taxon>
        <taxon>metagenomes</taxon>
        <taxon>ecological metagenomes</taxon>
    </lineage>
</organism>
<accession>A0A0F9P408</accession>
<dbReference type="AlphaFoldDB" id="A0A0F9P408"/>
<evidence type="ECO:0000313" key="1">
    <source>
        <dbReference type="EMBL" id="KKN19142.1"/>
    </source>
</evidence>
<gene>
    <name evidence="1" type="ORF">LCGC14_0948650</name>
</gene>
<protein>
    <submittedName>
        <fullName evidence="1">Uncharacterized protein</fullName>
    </submittedName>
</protein>
<sequence length="79" mass="8619">MKIGNQIHELQIPAKGSGRSTRWNEIWSAAESMGEGNALPVEFDSEGEAQSLQGCTRAAKTRGLKLNKRGTTVYVTRAK</sequence>
<name>A0A0F9P408_9ZZZZ</name>
<dbReference type="EMBL" id="LAZR01003363">
    <property type="protein sequence ID" value="KKN19142.1"/>
    <property type="molecule type" value="Genomic_DNA"/>
</dbReference>
<proteinExistence type="predicted"/>